<dbReference type="AlphaFoldDB" id="A0AAD2EEW0"/>
<name>A0AAD2EEW0_9RALS</name>
<reference evidence="1 4" key="1">
    <citation type="submission" date="2023-07" db="EMBL/GenBank/DDBJ databases">
        <authorList>
            <person name="Peeters C."/>
        </authorList>
    </citation>
    <scope>NUCLEOTIDE SEQUENCE</scope>
    <source>
        <strain evidence="2 4">R-77569</strain>
        <strain evidence="1">R-77591</strain>
    </source>
</reference>
<evidence type="ECO:0000313" key="3">
    <source>
        <dbReference type="Proteomes" id="UP001190002"/>
    </source>
</evidence>
<evidence type="ECO:0000313" key="2">
    <source>
        <dbReference type="EMBL" id="CAJ0867597.1"/>
    </source>
</evidence>
<dbReference type="EMBL" id="CATVXE010000001">
    <property type="protein sequence ID" value="CAJ0678949.1"/>
    <property type="molecule type" value="Genomic_DNA"/>
</dbReference>
<evidence type="ECO:0000313" key="4">
    <source>
        <dbReference type="Proteomes" id="UP001190452"/>
    </source>
</evidence>
<keyword evidence="4" id="KW-1185">Reference proteome</keyword>
<comment type="caution">
    <text evidence="1">The sequence shown here is derived from an EMBL/GenBank/DDBJ whole genome shotgun (WGS) entry which is preliminary data.</text>
</comment>
<accession>A0AAD2EEW0</accession>
<organism evidence="1 3">
    <name type="scientific">Ralstonia mannitolilytica</name>
    <dbReference type="NCBI Taxonomy" id="105219"/>
    <lineage>
        <taxon>Bacteria</taxon>
        <taxon>Pseudomonadati</taxon>
        <taxon>Pseudomonadota</taxon>
        <taxon>Betaproteobacteria</taxon>
        <taxon>Burkholderiales</taxon>
        <taxon>Burkholderiaceae</taxon>
        <taxon>Ralstonia</taxon>
    </lineage>
</organism>
<proteinExistence type="predicted"/>
<gene>
    <name evidence="2" type="ORF">R77569_01990</name>
    <name evidence="1" type="ORF">R77591_00040</name>
</gene>
<dbReference type="Proteomes" id="UP001190002">
    <property type="component" value="Unassembled WGS sequence"/>
</dbReference>
<sequence>MIDSKYVSLENINSLLISRFNLVTDPWERGDGKTYFWGNIVWHPTKTTRVLRIILRSGNLPPRIKRLISSDANNSVFMREPLSLESISYEAASEIELFFLSRATAAT</sequence>
<dbReference type="Proteomes" id="UP001190452">
    <property type="component" value="Unassembled WGS sequence"/>
</dbReference>
<protein>
    <submittedName>
        <fullName evidence="1">Uncharacterized protein</fullName>
    </submittedName>
</protein>
<evidence type="ECO:0000313" key="1">
    <source>
        <dbReference type="EMBL" id="CAJ0678949.1"/>
    </source>
</evidence>
<dbReference type="EMBL" id="CAUDKV010000007">
    <property type="protein sequence ID" value="CAJ0867597.1"/>
    <property type="molecule type" value="Genomic_DNA"/>
</dbReference>